<evidence type="ECO:0000259" key="7">
    <source>
        <dbReference type="PROSITE" id="PS50112"/>
    </source>
</evidence>
<evidence type="ECO:0000256" key="4">
    <source>
        <dbReference type="ARBA" id="ARBA00022679"/>
    </source>
</evidence>
<evidence type="ECO:0000256" key="2">
    <source>
        <dbReference type="ARBA" id="ARBA00012438"/>
    </source>
</evidence>
<dbReference type="AlphaFoldDB" id="A0A653A636"/>
<dbReference type="InterPro" id="IPR003661">
    <property type="entry name" value="HisK_dim/P_dom"/>
</dbReference>
<dbReference type="Gene3D" id="3.30.450.20">
    <property type="entry name" value="PAS domain"/>
    <property type="match status" value="2"/>
</dbReference>
<dbReference type="InterPro" id="IPR036890">
    <property type="entry name" value="HATPase_C_sf"/>
</dbReference>
<dbReference type="InterPro" id="IPR000700">
    <property type="entry name" value="PAS-assoc_C"/>
</dbReference>
<organism evidence="9">
    <name type="scientific">Uncultured Desulfatiglans sp</name>
    <dbReference type="NCBI Taxonomy" id="1748965"/>
    <lineage>
        <taxon>Bacteria</taxon>
        <taxon>Pseudomonadati</taxon>
        <taxon>Thermodesulfobacteriota</taxon>
        <taxon>Desulfobacteria</taxon>
        <taxon>Desulfatiglandales</taxon>
        <taxon>Desulfatiglandaceae</taxon>
        <taxon>Desulfatiglans</taxon>
        <taxon>environmental samples</taxon>
    </lineage>
</organism>
<dbReference type="InterPro" id="IPR003594">
    <property type="entry name" value="HATPase_dom"/>
</dbReference>
<evidence type="ECO:0000256" key="3">
    <source>
        <dbReference type="ARBA" id="ARBA00022553"/>
    </source>
</evidence>
<dbReference type="InterPro" id="IPR005467">
    <property type="entry name" value="His_kinase_dom"/>
</dbReference>
<dbReference type="SMART" id="SM00091">
    <property type="entry name" value="PAS"/>
    <property type="match status" value="2"/>
</dbReference>
<comment type="catalytic activity">
    <reaction evidence="1">
        <text>ATP + protein L-histidine = ADP + protein N-phospho-L-histidine.</text>
        <dbReference type="EC" id="2.7.13.3"/>
    </reaction>
</comment>
<feature type="domain" description="PAS" evidence="7">
    <location>
        <begin position="215"/>
        <end position="266"/>
    </location>
</feature>
<dbReference type="CDD" id="cd00082">
    <property type="entry name" value="HisKA"/>
    <property type="match status" value="1"/>
</dbReference>
<dbReference type="InterPro" id="IPR001610">
    <property type="entry name" value="PAC"/>
</dbReference>
<feature type="domain" description="PAC" evidence="8">
    <location>
        <begin position="269"/>
        <end position="321"/>
    </location>
</feature>
<evidence type="ECO:0000259" key="8">
    <source>
        <dbReference type="PROSITE" id="PS50113"/>
    </source>
</evidence>
<dbReference type="PANTHER" id="PTHR43304">
    <property type="entry name" value="PHYTOCHROME-LIKE PROTEIN CPH1"/>
    <property type="match status" value="1"/>
</dbReference>
<dbReference type="EC" id="2.7.13.3" evidence="2"/>
<dbReference type="InterPro" id="IPR013655">
    <property type="entry name" value="PAS_fold_3"/>
</dbReference>
<dbReference type="Gene3D" id="3.30.565.10">
    <property type="entry name" value="Histidine kinase-like ATPase, C-terminal domain"/>
    <property type="match status" value="1"/>
</dbReference>
<keyword evidence="4 9" id="KW-0808">Transferase</keyword>
<dbReference type="InterPro" id="IPR000014">
    <property type="entry name" value="PAS"/>
</dbReference>
<dbReference type="PROSITE" id="PS50112">
    <property type="entry name" value="PAS"/>
    <property type="match status" value="2"/>
</dbReference>
<dbReference type="SMART" id="SM00086">
    <property type="entry name" value="PAC"/>
    <property type="match status" value="2"/>
</dbReference>
<evidence type="ECO:0000313" key="9">
    <source>
        <dbReference type="EMBL" id="VBB43122.1"/>
    </source>
</evidence>
<dbReference type="InterPro" id="IPR013656">
    <property type="entry name" value="PAS_4"/>
</dbReference>
<keyword evidence="3" id="KW-0597">Phosphoprotein</keyword>
<dbReference type="PROSITE" id="PS50109">
    <property type="entry name" value="HIS_KIN"/>
    <property type="match status" value="1"/>
</dbReference>
<dbReference type="InterPro" id="IPR004358">
    <property type="entry name" value="Sig_transdc_His_kin-like_C"/>
</dbReference>
<dbReference type="PRINTS" id="PR00344">
    <property type="entry name" value="BCTRLSENSOR"/>
</dbReference>
<dbReference type="Gene3D" id="1.10.287.130">
    <property type="match status" value="1"/>
</dbReference>
<dbReference type="NCBIfam" id="TIGR00229">
    <property type="entry name" value="sensory_box"/>
    <property type="match status" value="2"/>
</dbReference>
<evidence type="ECO:0000256" key="1">
    <source>
        <dbReference type="ARBA" id="ARBA00000085"/>
    </source>
</evidence>
<dbReference type="Pfam" id="PF10114">
    <property type="entry name" value="PocR"/>
    <property type="match status" value="1"/>
</dbReference>
<feature type="domain" description="Histidine kinase" evidence="6">
    <location>
        <begin position="458"/>
        <end position="672"/>
    </location>
</feature>
<evidence type="ECO:0000259" key="6">
    <source>
        <dbReference type="PROSITE" id="PS50109"/>
    </source>
</evidence>
<reference evidence="9" key="1">
    <citation type="submission" date="2018-07" db="EMBL/GenBank/DDBJ databases">
        <authorList>
            <consortium name="Genoscope - CEA"/>
            <person name="William W."/>
        </authorList>
    </citation>
    <scope>NUCLEOTIDE SEQUENCE</scope>
    <source>
        <strain evidence="9">IK1</strain>
    </source>
</reference>
<dbReference type="Pfam" id="PF08447">
    <property type="entry name" value="PAS_3"/>
    <property type="match status" value="1"/>
</dbReference>
<evidence type="ECO:0000256" key="5">
    <source>
        <dbReference type="ARBA" id="ARBA00022777"/>
    </source>
</evidence>
<dbReference type="InterPro" id="IPR052162">
    <property type="entry name" value="Sensor_kinase/Photoreceptor"/>
</dbReference>
<dbReference type="SMART" id="SM00387">
    <property type="entry name" value="HATPase_c"/>
    <property type="match status" value="1"/>
</dbReference>
<dbReference type="SUPFAM" id="SSF55874">
    <property type="entry name" value="ATPase domain of HSP90 chaperone/DNA topoisomerase II/histidine kinase"/>
    <property type="match status" value="1"/>
</dbReference>
<dbReference type="SUPFAM" id="SSF47384">
    <property type="entry name" value="Homodimeric domain of signal transducing histidine kinase"/>
    <property type="match status" value="1"/>
</dbReference>
<keyword evidence="5 9" id="KW-0418">Kinase</keyword>
<gene>
    <name evidence="9" type="ORF">TRIP_B250217</name>
</gene>
<dbReference type="InterPro" id="IPR018771">
    <property type="entry name" value="PocR_dom"/>
</dbReference>
<feature type="domain" description="PAC" evidence="8">
    <location>
        <begin position="395"/>
        <end position="447"/>
    </location>
</feature>
<name>A0A653A636_UNCDX</name>
<dbReference type="Pfam" id="PF08448">
    <property type="entry name" value="PAS_4"/>
    <property type="match status" value="1"/>
</dbReference>
<proteinExistence type="predicted"/>
<dbReference type="PROSITE" id="PS50113">
    <property type="entry name" value="PAC"/>
    <property type="match status" value="2"/>
</dbReference>
<dbReference type="CDD" id="cd00075">
    <property type="entry name" value="HATPase"/>
    <property type="match status" value="1"/>
</dbReference>
<dbReference type="EMBL" id="UPXX01000018">
    <property type="protein sequence ID" value="VBB43122.1"/>
    <property type="molecule type" value="Genomic_DNA"/>
</dbReference>
<protein>
    <recommendedName>
        <fullName evidence="2">histidine kinase</fullName>
        <ecNumber evidence="2">2.7.13.3</ecNumber>
    </recommendedName>
</protein>
<dbReference type="SUPFAM" id="SSF55785">
    <property type="entry name" value="PYP-like sensor domain (PAS domain)"/>
    <property type="match status" value="2"/>
</dbReference>
<dbReference type="InterPro" id="IPR036097">
    <property type="entry name" value="HisK_dim/P_sf"/>
</dbReference>
<feature type="domain" description="PAS" evidence="7">
    <location>
        <begin position="322"/>
        <end position="392"/>
    </location>
</feature>
<dbReference type="GO" id="GO:0000155">
    <property type="term" value="F:phosphorelay sensor kinase activity"/>
    <property type="evidence" value="ECO:0007669"/>
    <property type="project" value="InterPro"/>
</dbReference>
<dbReference type="CDD" id="cd00130">
    <property type="entry name" value="PAS"/>
    <property type="match status" value="2"/>
</dbReference>
<dbReference type="InterPro" id="IPR035965">
    <property type="entry name" value="PAS-like_dom_sf"/>
</dbReference>
<dbReference type="Pfam" id="PF02518">
    <property type="entry name" value="HATPase_c"/>
    <property type="match status" value="1"/>
</dbReference>
<sequence>MMEATTASKETKYTLHELVDIDQLDRLMGLFNKATGLAIAVIDNKGTILVAKGWQKICTDFHRRNPKTNDRCVESDLYINRCIGQGKYVEYQCKNGLVDMAAPIIIAGSHLATIYYGQFFIEGEEPPRTFFETQAKTFGFDLDRYLEALDLVPVISREKAHRIMDYYVALVHFIAETGLARYRQIEAETALRESEARFRIFADFTWDWESWMGSDGSYVYVTPSVERITGYRAEEFIRERKLLIDIVHPEDRSAFAEHLQKELVERKEGNIDFRIITRVGEERWISHYCQPVHDQGGAWLGVRASNRDVSEHKHVERELRKSETRYRAIVEDQTELICRFSLDGVLTYVNGAYCRYFGKEQEELIGNSFHPMIPEEERDLVIATLRSLTPQNPLITHEHRVITPGGDIRWHRWTNRLILDQNGNPYELQAVGRDITDRKLAEATLKEQSQKTRLFAYSVSHDLKSPAIAIHGLTKLLRDKYGKVLDEKGVEYCDKVLQASEHLVSLVQKINMYISAKEVPLHLENCRLKEVVRFVRDNFEIQFNLRNIRFVEPLDLPSIHADRTALLRIISNIVDNALKYGGSKLSTITLSNCEDEDFHIIAVEDDGVGMSGSDSNDLFEIFTRRKNSTGIEGTGLGLAIIKELAEKHGGTAWMEVNPKGGVTVSFSIAKNLS</sequence>
<accession>A0A653A636</accession>
<dbReference type="PANTHER" id="PTHR43304:SF1">
    <property type="entry name" value="PAC DOMAIN-CONTAINING PROTEIN"/>
    <property type="match status" value="1"/>
</dbReference>